<evidence type="ECO:0000313" key="9">
    <source>
        <dbReference type="Proteomes" id="UP001064489"/>
    </source>
</evidence>
<evidence type="ECO:0000256" key="3">
    <source>
        <dbReference type="ARBA" id="ARBA00022801"/>
    </source>
</evidence>
<dbReference type="GO" id="GO:0008061">
    <property type="term" value="F:chitin binding"/>
    <property type="evidence" value="ECO:0007669"/>
    <property type="project" value="InterPro"/>
</dbReference>
<reference evidence="8" key="2">
    <citation type="submission" date="2023-02" db="EMBL/GenBank/DDBJ databases">
        <authorList>
            <person name="Swenson N.G."/>
            <person name="Wegrzyn J.L."/>
            <person name="Mcevoy S.L."/>
        </authorList>
    </citation>
    <scope>NUCLEOTIDE SEQUENCE</scope>
    <source>
        <strain evidence="8">91603</strain>
        <tissue evidence="8">Leaf</tissue>
    </source>
</reference>
<keyword evidence="3" id="KW-0378">Hydrolase</keyword>
<dbReference type="GO" id="GO:0005576">
    <property type="term" value="C:extracellular region"/>
    <property type="evidence" value="ECO:0007669"/>
    <property type="project" value="TreeGrafter"/>
</dbReference>
<dbReference type="EMBL" id="JAJSOW010000004">
    <property type="protein sequence ID" value="KAI9192183.1"/>
    <property type="molecule type" value="Genomic_DNA"/>
</dbReference>
<dbReference type="Pfam" id="PF00704">
    <property type="entry name" value="Glyco_hydro_18"/>
    <property type="match status" value="1"/>
</dbReference>
<dbReference type="Proteomes" id="UP001064489">
    <property type="component" value="Chromosome 6"/>
</dbReference>
<keyword evidence="2 6" id="KW-0732">Signal</keyword>
<dbReference type="GO" id="GO:0006032">
    <property type="term" value="P:chitin catabolic process"/>
    <property type="evidence" value="ECO:0007669"/>
    <property type="project" value="TreeGrafter"/>
</dbReference>
<sequence>MNVVKLIYTSMAFSKLLPVFLSSFLLLLLQLQFSTAQNVVKSAYWFSGSEYPVANIDSTLFTHLFCAFADLNSQNNQVTVSSANQARFSTFTTTVQQKNPSVKTLLSIGGGNANKAAFASMASQASSRKSFIDSSIRLARTNGFHGLDIDWEYPENSAQMTNFGVLLNEWRTAVSTESRSSGKLPLLLSAAVSYSSNYFGVINPVQAISNSLDWINVMAYDFTYRAPDSVRLTGPPAALYSPGTQISGDAGIRAWIQAGMPSNKIVIGFPYYGHSLRLADANNHGFFAPTNGEVNGGAMGYKQIRQFISQNIATQVYNSTVVSDYCYSGTTWIGYDDTQSVSTKVRYAKAKSLLGYFGWHLANDDNWALTREASRAWGA</sequence>
<keyword evidence="9" id="KW-1185">Reference proteome</keyword>
<feature type="domain" description="GH18" evidence="7">
    <location>
        <begin position="39"/>
        <end position="379"/>
    </location>
</feature>
<dbReference type="AlphaFoldDB" id="A0AAD5NZZ1"/>
<accession>A0AAD5NZZ1</accession>
<dbReference type="PANTHER" id="PTHR11177:SF383">
    <property type="entry name" value="GLYCOSYL HYDROLASE FAMILY PROTEIN WITH CHITINASE INSERTION DOMAIN-CONTAINING PROTEIN"/>
    <property type="match status" value="1"/>
</dbReference>
<dbReference type="PANTHER" id="PTHR11177">
    <property type="entry name" value="CHITINASE"/>
    <property type="match status" value="1"/>
</dbReference>
<dbReference type="InterPro" id="IPR011583">
    <property type="entry name" value="Chitinase_II/V-like_cat"/>
</dbReference>
<organism evidence="8 9">
    <name type="scientific">Acer negundo</name>
    <name type="common">Box elder</name>
    <dbReference type="NCBI Taxonomy" id="4023"/>
    <lineage>
        <taxon>Eukaryota</taxon>
        <taxon>Viridiplantae</taxon>
        <taxon>Streptophyta</taxon>
        <taxon>Embryophyta</taxon>
        <taxon>Tracheophyta</taxon>
        <taxon>Spermatophyta</taxon>
        <taxon>Magnoliopsida</taxon>
        <taxon>eudicotyledons</taxon>
        <taxon>Gunneridae</taxon>
        <taxon>Pentapetalae</taxon>
        <taxon>rosids</taxon>
        <taxon>malvids</taxon>
        <taxon>Sapindales</taxon>
        <taxon>Sapindaceae</taxon>
        <taxon>Hippocastanoideae</taxon>
        <taxon>Acereae</taxon>
        <taxon>Acer</taxon>
    </lineage>
</organism>
<dbReference type="SUPFAM" id="SSF51445">
    <property type="entry name" value="(Trans)glycosidases"/>
    <property type="match status" value="1"/>
</dbReference>
<comment type="caution">
    <text evidence="8">The sequence shown here is derived from an EMBL/GenBank/DDBJ whole genome shotgun (WGS) entry which is preliminary data.</text>
</comment>
<comment type="similarity">
    <text evidence="1">Belongs to the glycosyl hydrolase 18 family. Chitinase class V subfamily.</text>
</comment>
<dbReference type="InterPro" id="IPR050314">
    <property type="entry name" value="Glycosyl_Hydrlase_18"/>
</dbReference>
<evidence type="ECO:0000256" key="5">
    <source>
        <dbReference type="ARBA" id="ARBA00023295"/>
    </source>
</evidence>
<dbReference type="InterPro" id="IPR017853">
    <property type="entry name" value="GH"/>
</dbReference>
<dbReference type="CDD" id="cd02879">
    <property type="entry name" value="GH18_plant_chitinase_class_V"/>
    <property type="match status" value="1"/>
</dbReference>
<evidence type="ECO:0000313" key="8">
    <source>
        <dbReference type="EMBL" id="KAI9192183.1"/>
    </source>
</evidence>
<dbReference type="FunFam" id="3.10.50.10:FF:000003">
    <property type="entry name" value="Class V chitinase CHIT5b"/>
    <property type="match status" value="1"/>
</dbReference>
<dbReference type="PROSITE" id="PS51910">
    <property type="entry name" value="GH18_2"/>
    <property type="match status" value="1"/>
</dbReference>
<protein>
    <recommendedName>
        <fullName evidence="7">GH18 domain-containing protein</fullName>
    </recommendedName>
</protein>
<evidence type="ECO:0000256" key="2">
    <source>
        <dbReference type="ARBA" id="ARBA00022729"/>
    </source>
</evidence>
<proteinExistence type="inferred from homology"/>
<reference evidence="8" key="1">
    <citation type="journal article" date="2022" name="Plant J.">
        <title>Strategies of tolerance reflected in two North American maple genomes.</title>
        <authorList>
            <person name="McEvoy S.L."/>
            <person name="Sezen U.U."/>
            <person name="Trouern-Trend A."/>
            <person name="McMahon S.M."/>
            <person name="Schaberg P.G."/>
            <person name="Yang J."/>
            <person name="Wegrzyn J.L."/>
            <person name="Swenson N.G."/>
        </authorList>
    </citation>
    <scope>NUCLEOTIDE SEQUENCE</scope>
    <source>
        <strain evidence="8">91603</strain>
    </source>
</reference>
<evidence type="ECO:0000259" key="7">
    <source>
        <dbReference type="PROSITE" id="PS51910"/>
    </source>
</evidence>
<keyword evidence="4" id="KW-0325">Glycoprotein</keyword>
<feature type="chain" id="PRO_5042006901" description="GH18 domain-containing protein" evidence="6">
    <location>
        <begin position="37"/>
        <end position="379"/>
    </location>
</feature>
<feature type="signal peptide" evidence="6">
    <location>
        <begin position="1"/>
        <end position="36"/>
    </location>
</feature>
<dbReference type="Gene3D" id="3.10.50.10">
    <property type="match status" value="1"/>
</dbReference>
<evidence type="ECO:0000256" key="4">
    <source>
        <dbReference type="ARBA" id="ARBA00023180"/>
    </source>
</evidence>
<dbReference type="InterPro" id="IPR001223">
    <property type="entry name" value="Glyco_hydro18_cat"/>
</dbReference>
<gene>
    <name evidence="8" type="ORF">LWI28_019328</name>
</gene>
<dbReference type="Gene3D" id="3.20.20.80">
    <property type="entry name" value="Glycosidases"/>
    <property type="match status" value="1"/>
</dbReference>
<name>A0AAD5NZZ1_ACENE</name>
<dbReference type="GO" id="GO:0004568">
    <property type="term" value="F:chitinase activity"/>
    <property type="evidence" value="ECO:0007669"/>
    <property type="project" value="TreeGrafter"/>
</dbReference>
<dbReference type="SMART" id="SM00636">
    <property type="entry name" value="Glyco_18"/>
    <property type="match status" value="1"/>
</dbReference>
<dbReference type="SUPFAM" id="SSF54556">
    <property type="entry name" value="Chitinase insertion domain"/>
    <property type="match status" value="1"/>
</dbReference>
<dbReference type="FunFam" id="3.20.20.80:FF:000091">
    <property type="entry name" value="Class V chitinase CHIT5"/>
    <property type="match status" value="1"/>
</dbReference>
<dbReference type="InterPro" id="IPR029070">
    <property type="entry name" value="Chitinase_insertion_sf"/>
</dbReference>
<keyword evidence="5" id="KW-0326">Glycosidase</keyword>
<evidence type="ECO:0000256" key="1">
    <source>
        <dbReference type="ARBA" id="ARBA00008682"/>
    </source>
</evidence>
<dbReference type="GO" id="GO:0005975">
    <property type="term" value="P:carbohydrate metabolic process"/>
    <property type="evidence" value="ECO:0007669"/>
    <property type="project" value="InterPro"/>
</dbReference>
<evidence type="ECO:0000256" key="6">
    <source>
        <dbReference type="SAM" id="SignalP"/>
    </source>
</evidence>